<feature type="transmembrane region" description="Helical" evidence="1">
    <location>
        <begin position="214"/>
        <end position="231"/>
    </location>
</feature>
<sequence>MTTVELSRGSAAPSRLSVLRPRGPFWPAWRQSRPLRRVAVGVLLVAAVGLVTMNLLLLDADHGLTSSWCALPNRCADLNARIFMLNTVFTNVVQPAMVALPVLVGMFVGAPLLAQEYERGTVQLIRAQSVSPTRWLTARLVVPAVVVALSAGILSALTTWVWRTGIAGHRFFLDSPFPGFTYHALDLAPLAWSLFGLALGTAVGVLLRRTIASILVSGVLLLLAELLMLFARSHFLPLVHGSAPNSRNHLGFFVQPPQSWLVDSGAVLADGTRLSEADCFADFKICQDAPTVWGDYHPVSHFLPMQLVESGVLLVLTAALVVLVYRRVTRAAL</sequence>
<dbReference type="AlphaFoldDB" id="A0A0D0PWX9"/>
<keyword evidence="1" id="KW-0472">Membrane</keyword>
<protein>
    <submittedName>
        <fullName evidence="2">Uncharacterized protein</fullName>
    </submittedName>
</protein>
<comment type="caution">
    <text evidence="2">The sequence shown here is derived from an EMBL/GenBank/DDBJ whole genome shotgun (WGS) entry which is preliminary data.</text>
</comment>
<organism evidence="2 3">
    <name type="scientific">Kitasatospora griseola</name>
    <name type="common">Streptomyces griseolosporeus</name>
    <dbReference type="NCBI Taxonomy" id="2064"/>
    <lineage>
        <taxon>Bacteria</taxon>
        <taxon>Bacillati</taxon>
        <taxon>Actinomycetota</taxon>
        <taxon>Actinomycetes</taxon>
        <taxon>Kitasatosporales</taxon>
        <taxon>Streptomycetaceae</taxon>
        <taxon>Kitasatospora</taxon>
    </lineage>
</organism>
<evidence type="ECO:0000313" key="2">
    <source>
        <dbReference type="EMBL" id="KIQ64847.1"/>
    </source>
</evidence>
<reference evidence="2 3" key="1">
    <citation type="submission" date="2015-02" db="EMBL/GenBank/DDBJ databases">
        <title>Draft genome sequence of Kitasatospora griseola MF730-N6, a bafilomycin, terpentecin and satosporin producer.</title>
        <authorList>
            <person name="Arens J.C."/>
            <person name="Haltli B."/>
            <person name="Kerr R.G."/>
        </authorList>
    </citation>
    <scope>NUCLEOTIDE SEQUENCE [LARGE SCALE GENOMIC DNA]</scope>
    <source>
        <strain evidence="2 3">MF730-N6</strain>
    </source>
</reference>
<accession>A0A0D0PWX9</accession>
<feature type="transmembrane region" description="Helical" evidence="1">
    <location>
        <begin position="135"/>
        <end position="162"/>
    </location>
</feature>
<evidence type="ECO:0000313" key="3">
    <source>
        <dbReference type="Proteomes" id="UP000032066"/>
    </source>
</evidence>
<evidence type="ECO:0000256" key="1">
    <source>
        <dbReference type="SAM" id="Phobius"/>
    </source>
</evidence>
<gene>
    <name evidence="2" type="ORF">TR51_12060</name>
</gene>
<dbReference type="RefSeq" id="WP_043910696.1">
    <property type="nucleotide sequence ID" value="NZ_JXZB01000002.1"/>
</dbReference>
<keyword evidence="1" id="KW-0812">Transmembrane</keyword>
<feature type="transmembrane region" description="Helical" evidence="1">
    <location>
        <begin position="38"/>
        <end position="58"/>
    </location>
</feature>
<dbReference type="OrthoDB" id="3579673at2"/>
<proteinExistence type="predicted"/>
<feature type="transmembrane region" description="Helical" evidence="1">
    <location>
        <begin position="303"/>
        <end position="325"/>
    </location>
</feature>
<name>A0A0D0PWX9_KITGR</name>
<keyword evidence="1" id="KW-1133">Transmembrane helix</keyword>
<feature type="transmembrane region" description="Helical" evidence="1">
    <location>
        <begin position="92"/>
        <end position="114"/>
    </location>
</feature>
<dbReference type="STRING" id="2064.TR51_12060"/>
<keyword evidence="3" id="KW-1185">Reference proteome</keyword>
<dbReference type="PATRIC" id="fig|2064.6.peg.2590"/>
<feature type="transmembrane region" description="Helical" evidence="1">
    <location>
        <begin position="182"/>
        <end position="207"/>
    </location>
</feature>
<dbReference type="Proteomes" id="UP000032066">
    <property type="component" value="Unassembled WGS sequence"/>
</dbReference>
<dbReference type="EMBL" id="JXZB01000002">
    <property type="protein sequence ID" value="KIQ64847.1"/>
    <property type="molecule type" value="Genomic_DNA"/>
</dbReference>